<dbReference type="EMBL" id="CP035282">
    <property type="protein sequence ID" value="QAT62403.1"/>
    <property type="molecule type" value="Genomic_DNA"/>
</dbReference>
<dbReference type="RefSeq" id="WP_071140022.1">
    <property type="nucleotide sequence ID" value="NZ_CP035282.1"/>
</dbReference>
<dbReference type="PANTHER" id="PTHR30308">
    <property type="entry name" value="TMRNA-BINDING COMPONENT OF TRANS-TRANSLATION TAGGING COMPLEX"/>
    <property type="match status" value="1"/>
</dbReference>
<dbReference type="OrthoDB" id="9805462at2"/>
<keyword evidence="1 3" id="KW-0963">Cytoplasm</keyword>
<evidence type="ECO:0000256" key="2">
    <source>
        <dbReference type="ARBA" id="ARBA00022884"/>
    </source>
</evidence>
<dbReference type="GO" id="GO:0003723">
    <property type="term" value="F:RNA binding"/>
    <property type="evidence" value="ECO:0007669"/>
    <property type="project" value="UniProtKB-UniRule"/>
</dbReference>
<evidence type="ECO:0000313" key="4">
    <source>
        <dbReference type="EMBL" id="QAT62403.1"/>
    </source>
</evidence>
<protein>
    <recommendedName>
        <fullName evidence="3">SsrA-binding protein</fullName>
    </recommendedName>
    <alternativeName>
        <fullName evidence="3">Small protein B</fullName>
    </alternativeName>
</protein>
<gene>
    <name evidence="3 4" type="primary">smpB</name>
    <name evidence="4" type="ORF">EQM13_12935</name>
</gene>
<dbReference type="PANTHER" id="PTHR30308:SF2">
    <property type="entry name" value="SSRA-BINDING PROTEIN"/>
    <property type="match status" value="1"/>
</dbReference>
<dbReference type="NCBIfam" id="TIGR00086">
    <property type="entry name" value="smpB"/>
    <property type="match status" value="1"/>
</dbReference>
<dbReference type="PROSITE" id="PS01317">
    <property type="entry name" value="SSRP"/>
    <property type="match status" value="1"/>
</dbReference>
<keyword evidence="2 3" id="KW-0694">RNA-binding</keyword>
<dbReference type="CDD" id="cd09294">
    <property type="entry name" value="SmpB"/>
    <property type="match status" value="1"/>
</dbReference>
<dbReference type="InterPro" id="IPR023620">
    <property type="entry name" value="SmpB"/>
</dbReference>
<dbReference type="Proteomes" id="UP000287969">
    <property type="component" value="Chromosome"/>
</dbReference>
<accession>A0A410QEE8</accession>
<dbReference type="NCBIfam" id="NF003843">
    <property type="entry name" value="PRK05422.1"/>
    <property type="match status" value="1"/>
</dbReference>
<dbReference type="GO" id="GO:0070930">
    <property type="term" value="P:trans-translation-dependent protein tagging"/>
    <property type="evidence" value="ECO:0007669"/>
    <property type="project" value="TreeGrafter"/>
</dbReference>
<keyword evidence="5" id="KW-1185">Reference proteome</keyword>
<evidence type="ECO:0000256" key="3">
    <source>
        <dbReference type="HAMAP-Rule" id="MF_00023"/>
    </source>
</evidence>
<dbReference type="GO" id="GO:0070929">
    <property type="term" value="P:trans-translation"/>
    <property type="evidence" value="ECO:0007669"/>
    <property type="project" value="UniProtKB-UniRule"/>
</dbReference>
<proteinExistence type="inferred from homology"/>
<dbReference type="InterPro" id="IPR020081">
    <property type="entry name" value="SsrA-bd_prot_CS"/>
</dbReference>
<sequence>MNKENIKIVATNRKARHEYFVEDTFEAGIALTGTEVKSVRQGRMNIKDSYAIVENGEVFVYSMHISPYEQGNIYNVDPMRKRKLLLHKREIRKLSSLIMQKGYAIIPLSAYLKNGLVKIELAVAKGKKLYDKREDIAKKDAERRIQRQVKERY</sequence>
<evidence type="ECO:0000313" key="5">
    <source>
        <dbReference type="Proteomes" id="UP000287969"/>
    </source>
</evidence>
<comment type="similarity">
    <text evidence="3">Belongs to the SmpB family.</text>
</comment>
<dbReference type="Gene3D" id="2.40.280.10">
    <property type="match status" value="1"/>
</dbReference>
<dbReference type="AlphaFoldDB" id="A0A410QEE8"/>
<comment type="subcellular location">
    <subcellularLocation>
        <location evidence="3">Cytoplasm</location>
    </subcellularLocation>
    <text evidence="3">The tmRNA-SmpB complex associates with stalled 70S ribosomes.</text>
</comment>
<name>A0A410QEE8_9FIRM</name>
<evidence type="ECO:0000256" key="1">
    <source>
        <dbReference type="ARBA" id="ARBA00022490"/>
    </source>
</evidence>
<dbReference type="HAMAP" id="MF_00023">
    <property type="entry name" value="SmpB"/>
    <property type="match status" value="1"/>
</dbReference>
<reference evidence="5" key="1">
    <citation type="submission" date="2019-01" db="EMBL/GenBank/DDBJ databases">
        <title>Draft genomes of a novel of Sporanaerobacter strains.</title>
        <authorList>
            <person name="Ma S."/>
        </authorList>
    </citation>
    <scope>NUCLEOTIDE SEQUENCE [LARGE SCALE GENOMIC DNA]</scope>
    <source>
        <strain evidence="5">NJN-17</strain>
    </source>
</reference>
<comment type="function">
    <text evidence="3">Required for rescue of stalled ribosomes mediated by trans-translation. Binds to transfer-messenger RNA (tmRNA), required for stable association of tmRNA with ribosomes. tmRNA and SmpB together mimic tRNA shape, replacing the anticodon stem-loop with SmpB. tmRNA is encoded by the ssrA gene; the 2 termini fold to resemble tRNA(Ala) and it encodes a 'tag peptide', a short internal open reading frame. During trans-translation Ala-aminoacylated tmRNA acts like a tRNA, entering the A-site of stalled ribosomes, displacing the stalled mRNA. The ribosome then switches to translate the ORF on the tmRNA; the nascent peptide is terminated with the 'tag peptide' encoded by the tmRNA and targeted for degradation. The ribosome is freed to recommence translation, which seems to be the essential function of trans-translation.</text>
</comment>
<dbReference type="KEGG" id="spoa:EQM13_12935"/>
<dbReference type="InterPro" id="IPR000037">
    <property type="entry name" value="SsrA-bd_prot"/>
</dbReference>
<dbReference type="SUPFAM" id="SSF74982">
    <property type="entry name" value="Small protein B (SmpB)"/>
    <property type="match status" value="1"/>
</dbReference>
<organism evidence="4 5">
    <name type="scientific">Acidilutibacter cellobiosedens</name>
    <dbReference type="NCBI Taxonomy" id="2507161"/>
    <lineage>
        <taxon>Bacteria</taxon>
        <taxon>Bacillati</taxon>
        <taxon>Bacillota</taxon>
        <taxon>Tissierellia</taxon>
        <taxon>Tissierellales</taxon>
        <taxon>Acidilutibacteraceae</taxon>
        <taxon>Acidilutibacter</taxon>
    </lineage>
</organism>
<dbReference type="Pfam" id="PF01668">
    <property type="entry name" value="SmpB"/>
    <property type="match status" value="1"/>
</dbReference>
<dbReference type="GO" id="GO:0005829">
    <property type="term" value="C:cytosol"/>
    <property type="evidence" value="ECO:0007669"/>
    <property type="project" value="TreeGrafter"/>
</dbReference>